<organism evidence="1 2">
    <name type="scientific">Artomyces pyxidatus</name>
    <dbReference type="NCBI Taxonomy" id="48021"/>
    <lineage>
        <taxon>Eukaryota</taxon>
        <taxon>Fungi</taxon>
        <taxon>Dikarya</taxon>
        <taxon>Basidiomycota</taxon>
        <taxon>Agaricomycotina</taxon>
        <taxon>Agaricomycetes</taxon>
        <taxon>Russulales</taxon>
        <taxon>Auriscalpiaceae</taxon>
        <taxon>Artomyces</taxon>
    </lineage>
</organism>
<sequence length="233" mass="25628">MSLSNPDALEKIFLKLEKESERRALLDEATRDLPDLVPDHPIDSLRRRRERRRGSVSISRFGQIADTARGTQLTFSVPQSPLLTPNNPLASFYQAQSHAASADSLSSTDSEDVPGHRTAHDHVTQVHRIAARRSVGGILSRTLSRSRSKNSLSSNGIDTNVVIGVVVEEAHAEEEQEIPRPATAYGPNRELREQASRFTIGAGESQRGWTGRAKDLFGKKFRRRSSTLGVPGG</sequence>
<gene>
    <name evidence="1" type="ORF">BV25DRAFT_1819020</name>
</gene>
<proteinExistence type="predicted"/>
<name>A0ACB8TGW4_9AGAM</name>
<reference evidence="1" key="1">
    <citation type="submission" date="2021-03" db="EMBL/GenBank/DDBJ databases">
        <authorList>
            <consortium name="DOE Joint Genome Institute"/>
            <person name="Ahrendt S."/>
            <person name="Looney B.P."/>
            <person name="Miyauchi S."/>
            <person name="Morin E."/>
            <person name="Drula E."/>
            <person name="Courty P.E."/>
            <person name="Chicoki N."/>
            <person name="Fauchery L."/>
            <person name="Kohler A."/>
            <person name="Kuo A."/>
            <person name="Labutti K."/>
            <person name="Pangilinan J."/>
            <person name="Lipzen A."/>
            <person name="Riley R."/>
            <person name="Andreopoulos W."/>
            <person name="He G."/>
            <person name="Johnson J."/>
            <person name="Barry K.W."/>
            <person name="Grigoriev I.V."/>
            <person name="Nagy L."/>
            <person name="Hibbett D."/>
            <person name="Henrissat B."/>
            <person name="Matheny P.B."/>
            <person name="Labbe J."/>
            <person name="Martin F."/>
        </authorList>
    </citation>
    <scope>NUCLEOTIDE SEQUENCE</scope>
    <source>
        <strain evidence="1">HHB10654</strain>
    </source>
</reference>
<dbReference type="Proteomes" id="UP000814140">
    <property type="component" value="Unassembled WGS sequence"/>
</dbReference>
<keyword evidence="2" id="KW-1185">Reference proteome</keyword>
<protein>
    <submittedName>
        <fullName evidence="1">Uncharacterized protein</fullName>
    </submittedName>
</protein>
<reference evidence="1" key="2">
    <citation type="journal article" date="2022" name="New Phytol.">
        <title>Evolutionary transition to the ectomycorrhizal habit in the genomes of a hyperdiverse lineage of mushroom-forming fungi.</title>
        <authorList>
            <person name="Looney B."/>
            <person name="Miyauchi S."/>
            <person name="Morin E."/>
            <person name="Drula E."/>
            <person name="Courty P.E."/>
            <person name="Kohler A."/>
            <person name="Kuo A."/>
            <person name="LaButti K."/>
            <person name="Pangilinan J."/>
            <person name="Lipzen A."/>
            <person name="Riley R."/>
            <person name="Andreopoulos W."/>
            <person name="He G."/>
            <person name="Johnson J."/>
            <person name="Nolan M."/>
            <person name="Tritt A."/>
            <person name="Barry K.W."/>
            <person name="Grigoriev I.V."/>
            <person name="Nagy L.G."/>
            <person name="Hibbett D."/>
            <person name="Henrissat B."/>
            <person name="Matheny P.B."/>
            <person name="Labbe J."/>
            <person name="Martin F.M."/>
        </authorList>
    </citation>
    <scope>NUCLEOTIDE SEQUENCE</scope>
    <source>
        <strain evidence="1">HHB10654</strain>
    </source>
</reference>
<evidence type="ECO:0000313" key="1">
    <source>
        <dbReference type="EMBL" id="KAI0067630.1"/>
    </source>
</evidence>
<comment type="caution">
    <text evidence="1">The sequence shown here is derived from an EMBL/GenBank/DDBJ whole genome shotgun (WGS) entry which is preliminary data.</text>
</comment>
<evidence type="ECO:0000313" key="2">
    <source>
        <dbReference type="Proteomes" id="UP000814140"/>
    </source>
</evidence>
<dbReference type="EMBL" id="MU277189">
    <property type="protein sequence ID" value="KAI0067630.1"/>
    <property type="molecule type" value="Genomic_DNA"/>
</dbReference>
<accession>A0ACB8TGW4</accession>